<proteinExistence type="predicted"/>
<evidence type="ECO:0000313" key="2">
    <source>
        <dbReference type="EMBL" id="KXS11778.1"/>
    </source>
</evidence>
<keyword evidence="3" id="KW-1185">Reference proteome</keyword>
<name>A0A139A564_GONPJ</name>
<gene>
    <name evidence="2" type="ORF">M427DRAFT_504034</name>
</gene>
<dbReference type="Proteomes" id="UP000070544">
    <property type="component" value="Unassembled WGS sequence"/>
</dbReference>
<dbReference type="EMBL" id="KQ965796">
    <property type="protein sequence ID" value="KXS11778.1"/>
    <property type="molecule type" value="Genomic_DNA"/>
</dbReference>
<feature type="region of interest" description="Disordered" evidence="1">
    <location>
        <begin position="170"/>
        <end position="317"/>
    </location>
</feature>
<accession>A0A139A564</accession>
<sequence length="317" mass="35325">MCLKKNVVEASWSKGSRRSEYDSQHNIDSHYNGAEITPRNIVLSLVKVVQAPSTPIIFKDTAGFAVRRAFFPKSRVPPAPSEKQLLVHFTTTTKRVVRRNIFIAYSYSHLASLRQCLSPQNPLLQWLRLRSELGFLPSSKYLPPKTYDEFLITDALSDLRLIKEFEAELFDPQADGPEEDESQTESTSARCLPSHENVGKGEDEDNGAHVDDFSDVGPEVDCDGDGDVCSDQDEVLTDDDDDQTARSAGSATRTQAQGTNVVEYSEEEEEEEEEDDDEDDEGTAGSEDADERECDAESGEADDEDDMMDVEMAEDDC</sequence>
<feature type="compositionally biased region" description="Polar residues" evidence="1">
    <location>
        <begin position="245"/>
        <end position="262"/>
    </location>
</feature>
<evidence type="ECO:0000256" key="1">
    <source>
        <dbReference type="SAM" id="MobiDB-lite"/>
    </source>
</evidence>
<feature type="compositionally biased region" description="Acidic residues" evidence="1">
    <location>
        <begin position="264"/>
        <end position="317"/>
    </location>
</feature>
<dbReference type="AlphaFoldDB" id="A0A139A564"/>
<evidence type="ECO:0000313" key="3">
    <source>
        <dbReference type="Proteomes" id="UP000070544"/>
    </source>
</evidence>
<reference evidence="2 3" key="1">
    <citation type="journal article" date="2015" name="Genome Biol. Evol.">
        <title>Phylogenomic analyses indicate that early fungi evolved digesting cell walls of algal ancestors of land plants.</title>
        <authorList>
            <person name="Chang Y."/>
            <person name="Wang S."/>
            <person name="Sekimoto S."/>
            <person name="Aerts A.L."/>
            <person name="Choi C."/>
            <person name="Clum A."/>
            <person name="LaButti K.M."/>
            <person name="Lindquist E.A."/>
            <person name="Yee Ngan C."/>
            <person name="Ohm R.A."/>
            <person name="Salamov A.A."/>
            <person name="Grigoriev I.V."/>
            <person name="Spatafora J.W."/>
            <person name="Berbee M.L."/>
        </authorList>
    </citation>
    <scope>NUCLEOTIDE SEQUENCE [LARGE SCALE GENOMIC DNA]</scope>
    <source>
        <strain evidence="2 3">JEL478</strain>
    </source>
</reference>
<protein>
    <submittedName>
        <fullName evidence="2">Uncharacterized protein</fullName>
    </submittedName>
</protein>
<feature type="compositionally biased region" description="Basic and acidic residues" evidence="1">
    <location>
        <begin position="197"/>
        <end position="212"/>
    </location>
</feature>
<organism evidence="2 3">
    <name type="scientific">Gonapodya prolifera (strain JEL478)</name>
    <name type="common">Monoblepharis prolifera</name>
    <dbReference type="NCBI Taxonomy" id="1344416"/>
    <lineage>
        <taxon>Eukaryota</taxon>
        <taxon>Fungi</taxon>
        <taxon>Fungi incertae sedis</taxon>
        <taxon>Chytridiomycota</taxon>
        <taxon>Chytridiomycota incertae sedis</taxon>
        <taxon>Monoblepharidomycetes</taxon>
        <taxon>Monoblepharidales</taxon>
        <taxon>Gonapodyaceae</taxon>
        <taxon>Gonapodya</taxon>
    </lineage>
</organism>
<feature type="compositionally biased region" description="Acidic residues" evidence="1">
    <location>
        <begin position="218"/>
        <end position="242"/>
    </location>
</feature>